<evidence type="ECO:0000313" key="5">
    <source>
        <dbReference type="Proteomes" id="UP000198956"/>
    </source>
</evidence>
<dbReference type="GeneID" id="97141335"/>
<dbReference type="InterPro" id="IPR050807">
    <property type="entry name" value="TransReg_Diox_bact_type"/>
</dbReference>
<dbReference type="EMBL" id="FNDE01000003">
    <property type="protein sequence ID" value="SDG81641.1"/>
    <property type="molecule type" value="Genomic_DNA"/>
</dbReference>
<dbReference type="AlphaFoldDB" id="A0A1G7XC04"/>
<dbReference type="PANTHER" id="PTHR46797:SF1">
    <property type="entry name" value="METHYLPHOSPHONATE SYNTHASE"/>
    <property type="match status" value="1"/>
</dbReference>
<dbReference type="GO" id="GO:0003677">
    <property type="term" value="F:DNA binding"/>
    <property type="evidence" value="ECO:0007669"/>
    <property type="project" value="UniProtKB-KW"/>
</dbReference>
<dbReference type="GO" id="GO:0005829">
    <property type="term" value="C:cytosol"/>
    <property type="evidence" value="ECO:0007669"/>
    <property type="project" value="TreeGrafter"/>
</dbReference>
<dbReference type="OrthoDB" id="8115576at2"/>
<evidence type="ECO:0000313" key="4">
    <source>
        <dbReference type="EMBL" id="SDG81641.1"/>
    </source>
</evidence>
<accession>A0A1G7XC04</accession>
<dbReference type="SMART" id="SM00530">
    <property type="entry name" value="HTH_XRE"/>
    <property type="match status" value="1"/>
</dbReference>
<sequence>MDIGQRVKDLRTLKGMKVVELAKKAHISQPYLSDIEKGRTTPSIDKLTSICEALDVTLGEFFGYTPNLPPDLLQLIETAKKLTPKERKALTTFLQTLKG</sequence>
<dbReference type="EMBL" id="CP080764">
    <property type="protein sequence ID" value="QYY44135.1"/>
    <property type="molecule type" value="Genomic_DNA"/>
</dbReference>
<dbReference type="Gene3D" id="1.10.260.40">
    <property type="entry name" value="lambda repressor-like DNA-binding domains"/>
    <property type="match status" value="1"/>
</dbReference>
<dbReference type="InterPro" id="IPR001387">
    <property type="entry name" value="Cro/C1-type_HTH"/>
</dbReference>
<evidence type="ECO:0000256" key="1">
    <source>
        <dbReference type="ARBA" id="ARBA00023125"/>
    </source>
</evidence>
<evidence type="ECO:0000313" key="6">
    <source>
        <dbReference type="Proteomes" id="UP000826616"/>
    </source>
</evidence>
<protein>
    <submittedName>
        <fullName evidence="3">Helix-turn-helix domain-containing protein</fullName>
    </submittedName>
    <submittedName>
        <fullName evidence="4">Transcriptional regulator, contains XRE-family HTH domain</fullName>
    </submittedName>
</protein>
<dbReference type="PANTHER" id="PTHR46797">
    <property type="entry name" value="HTH-TYPE TRANSCRIPTIONAL REGULATOR"/>
    <property type="match status" value="1"/>
</dbReference>
<gene>
    <name evidence="3" type="ORF">K3F53_08135</name>
    <name evidence="4" type="ORF">SAMN04489735_1003126</name>
</gene>
<proteinExistence type="predicted"/>
<evidence type="ECO:0000259" key="2">
    <source>
        <dbReference type="PROSITE" id="PS50943"/>
    </source>
</evidence>
<dbReference type="InterPro" id="IPR010982">
    <property type="entry name" value="Lambda_DNA-bd_dom_sf"/>
</dbReference>
<name>A0A1G7XC04_ANETH</name>
<feature type="domain" description="HTH cro/C1-type" evidence="2">
    <location>
        <begin position="7"/>
        <end position="61"/>
    </location>
</feature>
<reference evidence="4 5" key="1">
    <citation type="submission" date="2016-10" db="EMBL/GenBank/DDBJ databases">
        <authorList>
            <person name="de Groot N.N."/>
        </authorList>
    </citation>
    <scope>NUCLEOTIDE SEQUENCE [LARGE SCALE GENOMIC DNA]</scope>
    <source>
        <strain evidence="4 5">L 420-91</strain>
    </source>
</reference>
<dbReference type="SUPFAM" id="SSF47413">
    <property type="entry name" value="lambda repressor-like DNA-binding domains"/>
    <property type="match status" value="1"/>
</dbReference>
<dbReference type="PROSITE" id="PS50943">
    <property type="entry name" value="HTH_CROC1"/>
    <property type="match status" value="1"/>
</dbReference>
<evidence type="ECO:0000313" key="3">
    <source>
        <dbReference type="EMBL" id="QYY44135.1"/>
    </source>
</evidence>
<keyword evidence="6" id="KW-1185">Reference proteome</keyword>
<dbReference type="RefSeq" id="WP_091259901.1">
    <property type="nucleotide sequence ID" value="NZ_CP080764.1"/>
</dbReference>
<dbReference type="GO" id="GO:0003700">
    <property type="term" value="F:DNA-binding transcription factor activity"/>
    <property type="evidence" value="ECO:0007669"/>
    <property type="project" value="TreeGrafter"/>
</dbReference>
<keyword evidence="1" id="KW-0238">DNA-binding</keyword>
<dbReference type="Proteomes" id="UP000826616">
    <property type="component" value="Chromosome"/>
</dbReference>
<dbReference type="Pfam" id="PF01381">
    <property type="entry name" value="HTH_3"/>
    <property type="match status" value="1"/>
</dbReference>
<dbReference type="Proteomes" id="UP000198956">
    <property type="component" value="Unassembled WGS sequence"/>
</dbReference>
<dbReference type="CDD" id="cd00093">
    <property type="entry name" value="HTH_XRE"/>
    <property type="match status" value="1"/>
</dbReference>
<reference evidence="3 6" key="2">
    <citation type="submission" date="2021-08" db="EMBL/GenBank/DDBJ databases">
        <title>Complete genome sequence of the strain Aneurinibacillus thermoaerophilus CCM 8960.</title>
        <authorList>
            <person name="Musilova J."/>
            <person name="Kourilova X."/>
            <person name="Pernicova I."/>
            <person name="Bezdicek M."/>
            <person name="Lengerova M."/>
            <person name="Obruca S."/>
            <person name="Sedlar K."/>
        </authorList>
    </citation>
    <scope>NUCLEOTIDE SEQUENCE [LARGE SCALE GENOMIC DNA]</scope>
    <source>
        <strain evidence="3 6">CCM 8960</strain>
    </source>
</reference>
<organism evidence="4 5">
    <name type="scientific">Aneurinibacillus thermoaerophilus</name>
    <dbReference type="NCBI Taxonomy" id="143495"/>
    <lineage>
        <taxon>Bacteria</taxon>
        <taxon>Bacillati</taxon>
        <taxon>Bacillota</taxon>
        <taxon>Bacilli</taxon>
        <taxon>Bacillales</taxon>
        <taxon>Paenibacillaceae</taxon>
        <taxon>Aneurinibacillus group</taxon>
        <taxon>Aneurinibacillus</taxon>
    </lineage>
</organism>